<evidence type="ECO:0000313" key="2">
    <source>
        <dbReference type="EMBL" id="KAJ4394557.1"/>
    </source>
</evidence>
<name>A0A9W9D062_9PEZI</name>
<protein>
    <submittedName>
        <fullName evidence="2">Uncharacterized protein</fullName>
    </submittedName>
</protein>
<feature type="region of interest" description="Disordered" evidence="1">
    <location>
        <begin position="1"/>
        <end position="34"/>
    </location>
</feature>
<dbReference type="Proteomes" id="UP001140453">
    <property type="component" value="Unassembled WGS sequence"/>
</dbReference>
<evidence type="ECO:0000313" key="3">
    <source>
        <dbReference type="Proteomes" id="UP001140453"/>
    </source>
</evidence>
<dbReference type="AlphaFoldDB" id="A0A9W9D062"/>
<comment type="caution">
    <text evidence="2">The sequence shown here is derived from an EMBL/GenBank/DDBJ whole genome shotgun (WGS) entry which is preliminary data.</text>
</comment>
<reference evidence="2" key="1">
    <citation type="submission" date="2022-10" db="EMBL/GenBank/DDBJ databases">
        <title>Tapping the CABI collections for fungal endophytes: first genome assemblies for Collariella, Neodidymelliopsis, Ascochyta clinopodiicola, Didymella pomorum, Didymosphaeria variabile, Neocosmospora piperis and Neocucurbitaria cava.</title>
        <authorList>
            <person name="Hill R."/>
        </authorList>
    </citation>
    <scope>NUCLEOTIDE SEQUENCE</scope>
    <source>
        <strain evidence="2">IMI 355082</strain>
    </source>
</reference>
<proteinExistence type="predicted"/>
<dbReference type="OrthoDB" id="273010at2759"/>
<keyword evidence="3" id="KW-1185">Reference proteome</keyword>
<dbReference type="EMBL" id="JAPEVB010000002">
    <property type="protein sequence ID" value="KAJ4394557.1"/>
    <property type="molecule type" value="Genomic_DNA"/>
</dbReference>
<gene>
    <name evidence="2" type="ORF">N0V93_003776</name>
</gene>
<accession>A0A9W9D062</accession>
<organism evidence="2 3">
    <name type="scientific">Gnomoniopsis smithogilvyi</name>
    <dbReference type="NCBI Taxonomy" id="1191159"/>
    <lineage>
        <taxon>Eukaryota</taxon>
        <taxon>Fungi</taxon>
        <taxon>Dikarya</taxon>
        <taxon>Ascomycota</taxon>
        <taxon>Pezizomycotina</taxon>
        <taxon>Sordariomycetes</taxon>
        <taxon>Sordariomycetidae</taxon>
        <taxon>Diaporthales</taxon>
        <taxon>Gnomoniaceae</taxon>
        <taxon>Gnomoniopsis</taxon>
    </lineage>
</organism>
<sequence length="122" mass="13804">MPTTIREESEGPAEDSEKPQEAASDSNDAPPQIPVELNFPVEASSSFERALDAVIFKLDAMEERRRSFSKSVLHKVKLKFERARFTASNFLEIKTHPSLFQCPAEFEEMLRKLVDCKLSSNA</sequence>
<feature type="compositionally biased region" description="Basic and acidic residues" evidence="1">
    <location>
        <begin position="1"/>
        <end position="20"/>
    </location>
</feature>
<evidence type="ECO:0000256" key="1">
    <source>
        <dbReference type="SAM" id="MobiDB-lite"/>
    </source>
</evidence>